<feature type="compositionally biased region" description="Low complexity" evidence="1">
    <location>
        <begin position="78"/>
        <end position="96"/>
    </location>
</feature>
<accession>A0ABP1FQH3</accession>
<protein>
    <submittedName>
        <fullName evidence="2">G3096 protein</fullName>
    </submittedName>
</protein>
<evidence type="ECO:0000313" key="3">
    <source>
        <dbReference type="Proteomes" id="UP001497392"/>
    </source>
</evidence>
<comment type="caution">
    <text evidence="2">The sequence shown here is derived from an EMBL/GenBank/DDBJ whole genome shotgun (WGS) entry which is preliminary data.</text>
</comment>
<dbReference type="EMBL" id="CAXHTA020000004">
    <property type="protein sequence ID" value="CAL5220984.1"/>
    <property type="molecule type" value="Genomic_DNA"/>
</dbReference>
<sequence>MDFCCLHLGGGHVGSNTNQNDVGETVVRKEKANLDLCCCGFKMNEADQVKHSHPATQPAATTAGAAPGSVATKPTSNAPPQQAQAYNPAPPAGYGQVNTAQQPPVSAPPTGAPAQGSTPTTAQTGTAQTKPVKEGYEPVMGYPNVSK</sequence>
<gene>
    <name evidence="2" type="primary">g3096</name>
    <name evidence="2" type="ORF">VP750_LOCUS2643</name>
</gene>
<organism evidence="2 3">
    <name type="scientific">Coccomyxa viridis</name>
    <dbReference type="NCBI Taxonomy" id="1274662"/>
    <lineage>
        <taxon>Eukaryota</taxon>
        <taxon>Viridiplantae</taxon>
        <taxon>Chlorophyta</taxon>
        <taxon>core chlorophytes</taxon>
        <taxon>Trebouxiophyceae</taxon>
        <taxon>Trebouxiophyceae incertae sedis</taxon>
        <taxon>Coccomyxaceae</taxon>
        <taxon>Coccomyxa</taxon>
    </lineage>
</organism>
<feature type="region of interest" description="Disordered" evidence="1">
    <location>
        <begin position="48"/>
        <end position="147"/>
    </location>
</feature>
<evidence type="ECO:0000256" key="1">
    <source>
        <dbReference type="SAM" id="MobiDB-lite"/>
    </source>
</evidence>
<reference evidence="2 3" key="1">
    <citation type="submission" date="2024-06" db="EMBL/GenBank/DDBJ databases">
        <authorList>
            <person name="Kraege A."/>
            <person name="Thomma B."/>
        </authorList>
    </citation>
    <scope>NUCLEOTIDE SEQUENCE [LARGE SCALE GENOMIC DNA]</scope>
</reference>
<proteinExistence type="predicted"/>
<feature type="compositionally biased region" description="Low complexity" evidence="1">
    <location>
        <begin position="112"/>
        <end position="129"/>
    </location>
</feature>
<dbReference type="Proteomes" id="UP001497392">
    <property type="component" value="Unassembled WGS sequence"/>
</dbReference>
<feature type="compositionally biased region" description="Low complexity" evidence="1">
    <location>
        <begin position="54"/>
        <end position="68"/>
    </location>
</feature>
<keyword evidence="3" id="KW-1185">Reference proteome</keyword>
<evidence type="ECO:0000313" key="2">
    <source>
        <dbReference type="EMBL" id="CAL5220984.1"/>
    </source>
</evidence>
<name>A0ABP1FQH3_9CHLO</name>